<reference evidence="2" key="1">
    <citation type="submission" date="2018-05" db="EMBL/GenBank/DDBJ databases">
        <authorList>
            <person name="Lanie J.A."/>
            <person name="Ng W.-L."/>
            <person name="Kazmierczak K.M."/>
            <person name="Andrzejewski T.M."/>
            <person name="Davidsen T.M."/>
            <person name="Wayne K.J."/>
            <person name="Tettelin H."/>
            <person name="Glass J.I."/>
            <person name="Rusch D."/>
            <person name="Podicherti R."/>
            <person name="Tsui H.-C.T."/>
            <person name="Winkler M.E."/>
        </authorList>
    </citation>
    <scope>NUCLEOTIDE SEQUENCE</scope>
</reference>
<dbReference type="PANTHER" id="PTHR24104">
    <property type="entry name" value="E3 UBIQUITIN-PROTEIN LIGASE NHLRC1-RELATED"/>
    <property type="match status" value="1"/>
</dbReference>
<organism evidence="2">
    <name type="scientific">marine metagenome</name>
    <dbReference type="NCBI Taxonomy" id="408172"/>
    <lineage>
        <taxon>unclassified sequences</taxon>
        <taxon>metagenomes</taxon>
        <taxon>ecological metagenomes</taxon>
    </lineage>
</organism>
<dbReference type="SUPFAM" id="SSF101898">
    <property type="entry name" value="NHL repeat"/>
    <property type="match status" value="1"/>
</dbReference>
<dbReference type="GO" id="GO:0008270">
    <property type="term" value="F:zinc ion binding"/>
    <property type="evidence" value="ECO:0007669"/>
    <property type="project" value="UniProtKB-KW"/>
</dbReference>
<dbReference type="EMBL" id="UINC01020907">
    <property type="protein sequence ID" value="SVA87332.1"/>
    <property type="molecule type" value="Genomic_DNA"/>
</dbReference>
<name>A0A381ZES6_9ZZZZ</name>
<evidence type="ECO:0000313" key="2">
    <source>
        <dbReference type="EMBL" id="SVA87332.1"/>
    </source>
</evidence>
<evidence type="ECO:0008006" key="3">
    <source>
        <dbReference type="Google" id="ProtNLM"/>
    </source>
</evidence>
<dbReference type="InterPro" id="IPR011042">
    <property type="entry name" value="6-blade_b-propeller_TolB-like"/>
</dbReference>
<accession>A0A381ZES6</accession>
<dbReference type="AlphaFoldDB" id="A0A381ZES6"/>
<evidence type="ECO:0000256" key="1">
    <source>
        <dbReference type="ARBA" id="ARBA00022737"/>
    </source>
</evidence>
<protein>
    <recommendedName>
        <fullName evidence="3">SMP-30/Gluconolactonase/LRE-like region domain-containing protein</fullName>
    </recommendedName>
</protein>
<keyword evidence="1" id="KW-0677">Repeat</keyword>
<dbReference type="PANTHER" id="PTHR24104:SF25">
    <property type="entry name" value="PROTEIN LIN-41"/>
    <property type="match status" value="1"/>
</dbReference>
<dbReference type="Gene3D" id="2.120.10.30">
    <property type="entry name" value="TolB, C-terminal domain"/>
    <property type="match status" value="2"/>
</dbReference>
<dbReference type="InterPro" id="IPR050952">
    <property type="entry name" value="TRIM-NHL_E3_ligases"/>
</dbReference>
<dbReference type="PROSITE" id="PS51125">
    <property type="entry name" value="NHL"/>
    <property type="match status" value="3"/>
</dbReference>
<dbReference type="Pfam" id="PF01436">
    <property type="entry name" value="NHL"/>
    <property type="match status" value="3"/>
</dbReference>
<dbReference type="CDD" id="cd05819">
    <property type="entry name" value="NHL"/>
    <property type="match status" value="1"/>
</dbReference>
<feature type="non-terminal residue" evidence="2">
    <location>
        <position position="1"/>
    </location>
</feature>
<proteinExistence type="predicted"/>
<dbReference type="InterPro" id="IPR001258">
    <property type="entry name" value="NHL_repeat"/>
</dbReference>
<sequence length="327" mass="36566">VTAAYELLRSGFPYYMTLGQRRVTSNPVDIGFGKENVYILTRGGLGTEVRVINWEDENLGVRGGADLFQWPAGLLVDPAENLIVSDEAKHAVVTMDKDGNHLQTWGEHGSGPGQLNRPSGMSFDEDGNIVLTDTMNNRVHRFTREGEHLQTVGEGDLANPWGVTVDQSGDIYVADWKNDRVVKYGSGGEQLMIIGSSGREKGQFLRPSSVAVDKHGDIYVSDWQNDRVQLFNKDGRYIQSFHGNATLSKSGQMYILANQVTLRLRAMGDVEKTQRLNAPMTVRVDDEFRLFITDFGNHRIQIYKKEAVELSEDMIAPPMRNPILFTT</sequence>
<gene>
    <name evidence="2" type="ORF">METZ01_LOCUS140186</name>
</gene>